<evidence type="ECO:0008006" key="3">
    <source>
        <dbReference type="Google" id="ProtNLM"/>
    </source>
</evidence>
<gene>
    <name evidence="1" type="ORF">FLAT13_03900</name>
</gene>
<sequence>MARTIEAIQKEMFDAIAANENLTALNSPSKVAIYRLWVFIISYKHWFLETLFDTHKKEVEDIIEQKFPHRPSWYRSKALAFQYGFDLGTDFDLIADTDKYDNTGFDPDIVENSKIIKYSAVTKNGGQLLIKIASESAGVLAPITIPQKAAFDAYIEEITDCGVKYIVINKEPDILILNIQIFRDPLVLDENGMRILSDGGGVYPVEDAILEYMKELPFNGELVLAHLVDKLQLVEGVKIPNIVNAETQIMDSNGVYGTPQPITVKTVPDSGYFKVLNFDNVTYVV</sequence>
<organism evidence="1 2">
    <name type="scientific">Flavobacterium salmonis</name>
    <dbReference type="NCBI Taxonomy" id="2654844"/>
    <lineage>
        <taxon>Bacteria</taxon>
        <taxon>Pseudomonadati</taxon>
        <taxon>Bacteroidota</taxon>
        <taxon>Flavobacteriia</taxon>
        <taxon>Flavobacteriales</taxon>
        <taxon>Flavobacteriaceae</taxon>
        <taxon>Flavobacterium</taxon>
    </lineage>
</organism>
<keyword evidence="2" id="KW-1185">Reference proteome</keyword>
<dbReference type="AlphaFoldDB" id="A0A6V6Z7D4"/>
<comment type="caution">
    <text evidence="1">The sequence shown here is derived from an EMBL/GenBank/DDBJ whole genome shotgun (WGS) entry which is preliminary data.</text>
</comment>
<accession>A0A6V6Z7D4</accession>
<dbReference type="Proteomes" id="UP000530060">
    <property type="component" value="Unassembled WGS sequence"/>
</dbReference>
<evidence type="ECO:0000313" key="1">
    <source>
        <dbReference type="EMBL" id="CAD0007565.1"/>
    </source>
</evidence>
<evidence type="ECO:0000313" key="2">
    <source>
        <dbReference type="Proteomes" id="UP000530060"/>
    </source>
</evidence>
<dbReference type="RefSeq" id="WP_180910085.1">
    <property type="nucleotide sequence ID" value="NZ_CAIJDP010000083.1"/>
</dbReference>
<reference evidence="1 2" key="1">
    <citation type="submission" date="2020-06" db="EMBL/GenBank/DDBJ databases">
        <authorList>
            <person name="Criscuolo A."/>
        </authorList>
    </citation>
    <scope>NUCLEOTIDE SEQUENCE [LARGE SCALE GENOMIC DNA]</scope>
    <source>
        <strain evidence="2">CIP 111411</strain>
    </source>
</reference>
<proteinExistence type="predicted"/>
<dbReference type="EMBL" id="CAIJDP010000083">
    <property type="protein sequence ID" value="CAD0007565.1"/>
    <property type="molecule type" value="Genomic_DNA"/>
</dbReference>
<protein>
    <recommendedName>
        <fullName evidence="3">Nucleotidyltransferase</fullName>
    </recommendedName>
</protein>
<name>A0A6V6Z7D4_9FLAO</name>